<keyword evidence="2" id="KW-1185">Reference proteome</keyword>
<dbReference type="Proteomes" id="UP000603200">
    <property type="component" value="Unassembled WGS sequence"/>
</dbReference>
<reference evidence="1 2" key="1">
    <citation type="submission" date="2021-01" db="EMBL/GenBank/DDBJ databases">
        <title>Whole genome shotgun sequence of Actinoplanes humidus NBRC 14915.</title>
        <authorList>
            <person name="Komaki H."/>
            <person name="Tamura T."/>
        </authorList>
    </citation>
    <scope>NUCLEOTIDE SEQUENCE [LARGE SCALE GENOMIC DNA]</scope>
    <source>
        <strain evidence="1 2">NBRC 14915</strain>
    </source>
</reference>
<evidence type="ECO:0000313" key="1">
    <source>
        <dbReference type="EMBL" id="GIE22138.1"/>
    </source>
</evidence>
<evidence type="ECO:0000313" key="2">
    <source>
        <dbReference type="Proteomes" id="UP000603200"/>
    </source>
</evidence>
<dbReference type="EMBL" id="BOMN01000066">
    <property type="protein sequence ID" value="GIE22138.1"/>
    <property type="molecule type" value="Genomic_DNA"/>
</dbReference>
<protein>
    <submittedName>
        <fullName evidence="1">Uncharacterized protein</fullName>
    </submittedName>
</protein>
<comment type="caution">
    <text evidence="1">The sequence shown here is derived from an EMBL/GenBank/DDBJ whole genome shotgun (WGS) entry which is preliminary data.</text>
</comment>
<accession>A0ABQ3ZU90</accession>
<name>A0ABQ3ZU90_9ACTN</name>
<gene>
    <name evidence="1" type="ORF">Ahu01nite_052400</name>
</gene>
<sequence>MALAEGLWLSLAGWHFARNFEGNFAVLSDIELWSVAAQGALMATMEACWKDGCVLPQVERVLEDTHVLTVPLDGKFHRLLFDDKRWRDGHLVALHAFTNRRRKLPPGVLVVGEPALEPPRRAPLT</sequence>
<proteinExistence type="predicted"/>
<organism evidence="1 2">
    <name type="scientific">Winogradskya humida</name>
    <dbReference type="NCBI Taxonomy" id="113566"/>
    <lineage>
        <taxon>Bacteria</taxon>
        <taxon>Bacillati</taxon>
        <taxon>Actinomycetota</taxon>
        <taxon>Actinomycetes</taxon>
        <taxon>Micromonosporales</taxon>
        <taxon>Micromonosporaceae</taxon>
        <taxon>Winogradskya</taxon>
    </lineage>
</organism>